<sequence>MMSNRDIAVIGLSGIFPDAKNLDEFYYNLSNGIDSVKELSVERKENSSIDPSIDYQIGGYLDRIDEFDYQFFHFSRSEAQNMDPHQRLLLQLVSSAIENAGYSLREFKGSRTAVILGAPGAPKPSYYQLITEFDPTAVPGNLHSVIAGRISHFFDLHSPAMVIDTACSSSLLAIYEGYNKLLMGEAECAIVGGINLNLDFPLKDQGDEVFGVESPDGKCKTFDSSANGIVGGEGGGIIILKSLEKAIKDGDSIHAVIKGGAANQDGGRSTGITAPSSGAQTEVITRAWELAGIEPETVSYIESHGTGTQIGDPIEIKGLTDAFKRYTEKRKFCAIGSLKTNIGHLAGAAGIASFIKVVLSLKNKKIFPSLNFHTPNPHIDFENTAVYVNTDLKDWEVQGRTRRAGVSSFGLSGTNVHLVLEEGPLLVREEEQKQEDHLITLSAKSAASLHRYGVNLLEYLQGETSQLTDIAYVLNRGRDDHMYRYAVTAAYKQELIQSLERDFKSPDEFRMTKESKVVFMFSHDVKAEQNQIDFLLSHYPLFKKIYTECLKVAGEQADHYNVKKLIYQYSLYQLWRSHGISSNKIIGNGVGNLVAKVISKEISLPDGIQGAVELGAVKPLGADKLRLLASKLSKTGYLLYLEVGAQGILSREMNKLTAQLAHLSVFSSFTSKTSFSLSRTLSAMYAQGLKINWDKYYQSAQLQRVEVPTYPFEKIRCWVEDPRPFEKSIGHAKTTVKDAYHCRVTGENVSATEEALARLWGEVLKLDEISVEDNFFELGGNSLNGSRVMGRIKKSFGVEIAFEDVYEYSTLRELSKYIDSLELTVPVAQQELALATDLNEIIPMKDGEEASLSFAQQSLWFLDQLEEGSALYNVPLAIRLKGELNQEVLQKSLCEVVKRHDTLRSTFPVVNGMPSVEVQSVTDSILTIQHLQGFYPEDQEAEVQKRIDVESKIPFNLAEGPIFRASLLVLDDDEHVLLVTMHHIVSDGWSIHVFIRELVTLYNTLVKGEEAALAALPIQYYDFANWQRKYLQGKPLEKLLNYWQAKLDQAPLLLDLPLDYERPTVQNFQGASYSFKLEAELTEKLRKFSKQEEATLFMILLAAWKTLLYRYSGQEDIVVASPVAGRQVETEGLIGLFINTLALRSDLSGNPRFRDFLKNVRQTTLEAFSHQQLPFFKLLDALKVPRSSSYSPLVQVMFDYHNHKSLTKDVELLGLDMQFINTNTEMAKFDLCMTLAEGDEEILGIMEYSTSLFDEPTIELLMKRFFTLIEYILQHPETQLLDIKMEKTAVSVPAGEQIANDELDDFDFD</sequence>
<protein>
    <submittedName>
        <fullName evidence="7">Uncharacterized protein</fullName>
    </submittedName>
</protein>
<evidence type="ECO:0000256" key="2">
    <source>
        <dbReference type="ARBA" id="ARBA00022450"/>
    </source>
</evidence>
<accession>A0A2A7BNR8</accession>
<comment type="caution">
    <text evidence="7">The sequence shown here is derived from an EMBL/GenBank/DDBJ whole genome shotgun (WGS) entry which is preliminary data.</text>
</comment>
<dbReference type="Gene3D" id="1.10.1240.100">
    <property type="match status" value="1"/>
</dbReference>
<dbReference type="InterPro" id="IPR016039">
    <property type="entry name" value="Thiolase-like"/>
</dbReference>
<dbReference type="Pfam" id="PF00109">
    <property type="entry name" value="ketoacyl-synt"/>
    <property type="match status" value="1"/>
</dbReference>
<keyword evidence="2" id="KW-0596">Phosphopantetheine</keyword>
<evidence type="ECO:0000259" key="5">
    <source>
        <dbReference type="PROSITE" id="PS50075"/>
    </source>
</evidence>
<dbReference type="InterPro" id="IPR016035">
    <property type="entry name" value="Acyl_Trfase/lysoPLipase"/>
</dbReference>
<dbReference type="FunFam" id="3.30.559.10:FF:000012">
    <property type="entry name" value="Non-ribosomal peptide synthetase"/>
    <property type="match status" value="1"/>
</dbReference>
<dbReference type="SMART" id="SM01294">
    <property type="entry name" value="PKS_PP_betabranch"/>
    <property type="match status" value="1"/>
</dbReference>
<dbReference type="CDD" id="cd19531">
    <property type="entry name" value="LCL_NRPS-like"/>
    <property type="match status" value="1"/>
</dbReference>
<name>A0A2A7BNR8_9BACI</name>
<dbReference type="PROSITE" id="PS52004">
    <property type="entry name" value="KS3_2"/>
    <property type="match status" value="1"/>
</dbReference>
<dbReference type="InterPro" id="IPR036736">
    <property type="entry name" value="ACP-like_sf"/>
</dbReference>
<dbReference type="FunFam" id="1.10.1200.10:FF:000005">
    <property type="entry name" value="Nonribosomal peptide synthetase 1"/>
    <property type="match status" value="1"/>
</dbReference>
<organism evidence="7 8">
    <name type="scientific">Bacillus wiedmannii</name>
    <dbReference type="NCBI Taxonomy" id="1890302"/>
    <lineage>
        <taxon>Bacteria</taxon>
        <taxon>Bacillati</taxon>
        <taxon>Bacillota</taxon>
        <taxon>Bacilli</taxon>
        <taxon>Bacillales</taxon>
        <taxon>Bacillaceae</taxon>
        <taxon>Bacillus</taxon>
        <taxon>Bacillus cereus group</taxon>
    </lineage>
</organism>
<dbReference type="InterPro" id="IPR014030">
    <property type="entry name" value="Ketoacyl_synth_N"/>
</dbReference>
<dbReference type="Pfam" id="PF00550">
    <property type="entry name" value="PP-binding"/>
    <property type="match status" value="1"/>
</dbReference>
<dbReference type="InterPro" id="IPR020841">
    <property type="entry name" value="PKS_Beta-ketoAc_synthase_dom"/>
</dbReference>
<dbReference type="SUPFAM" id="SSF52777">
    <property type="entry name" value="CoA-dependent acyltransferases"/>
    <property type="match status" value="2"/>
</dbReference>
<dbReference type="PANTHER" id="PTHR43775">
    <property type="entry name" value="FATTY ACID SYNTHASE"/>
    <property type="match status" value="1"/>
</dbReference>
<feature type="domain" description="Ketosynthase family 3 (KS3)" evidence="6">
    <location>
        <begin position="4"/>
        <end position="422"/>
    </location>
</feature>
<dbReference type="SUPFAM" id="SSF52151">
    <property type="entry name" value="FabD/lysophospholipase-like"/>
    <property type="match status" value="1"/>
</dbReference>
<reference evidence="7 8" key="1">
    <citation type="submission" date="2017-09" db="EMBL/GenBank/DDBJ databases">
        <title>Large-scale bioinformatics analysis of Bacillus genomes uncovers conserved roles of natural products in bacterial physiology.</title>
        <authorList>
            <consortium name="Agbiome Team Llc"/>
            <person name="Bleich R.M."/>
            <person name="Grubbs K.J."/>
            <person name="Santa Maria K.C."/>
            <person name="Allen S.E."/>
            <person name="Farag S."/>
            <person name="Shank E.A."/>
            <person name="Bowers A."/>
        </authorList>
    </citation>
    <scope>NUCLEOTIDE SEQUENCE [LARGE SCALE GENOMIC DNA]</scope>
    <source>
        <strain evidence="7 8">AFS098222</strain>
    </source>
</reference>
<dbReference type="Gene3D" id="3.30.70.3290">
    <property type="match status" value="1"/>
</dbReference>
<dbReference type="InterPro" id="IPR009081">
    <property type="entry name" value="PP-bd_ACP"/>
</dbReference>
<dbReference type="Pfam" id="PF00668">
    <property type="entry name" value="Condensation"/>
    <property type="match status" value="1"/>
</dbReference>
<dbReference type="InterPro" id="IPR032821">
    <property type="entry name" value="PKS_assoc"/>
</dbReference>
<evidence type="ECO:0000313" key="7">
    <source>
        <dbReference type="EMBL" id="PDY39393.1"/>
    </source>
</evidence>
<dbReference type="SMART" id="SM00825">
    <property type="entry name" value="PKS_KS"/>
    <property type="match status" value="1"/>
</dbReference>
<dbReference type="GO" id="GO:0005886">
    <property type="term" value="C:plasma membrane"/>
    <property type="evidence" value="ECO:0007669"/>
    <property type="project" value="TreeGrafter"/>
</dbReference>
<feature type="domain" description="Carrier" evidence="5">
    <location>
        <begin position="747"/>
        <end position="822"/>
    </location>
</feature>
<keyword evidence="4" id="KW-0808">Transferase</keyword>
<dbReference type="GO" id="GO:0031177">
    <property type="term" value="F:phosphopantetheine binding"/>
    <property type="evidence" value="ECO:0007669"/>
    <property type="project" value="InterPro"/>
</dbReference>
<dbReference type="SUPFAM" id="SSF47336">
    <property type="entry name" value="ACP-like"/>
    <property type="match status" value="1"/>
</dbReference>
<dbReference type="InterPro" id="IPR023213">
    <property type="entry name" value="CAT-like_dom_sf"/>
</dbReference>
<dbReference type="Pfam" id="PF16197">
    <property type="entry name" value="KAsynt_C_assoc"/>
    <property type="match status" value="1"/>
</dbReference>
<dbReference type="Pfam" id="PF02801">
    <property type="entry name" value="Ketoacyl-synt_C"/>
    <property type="match status" value="1"/>
</dbReference>
<evidence type="ECO:0000256" key="4">
    <source>
        <dbReference type="ARBA" id="ARBA00022679"/>
    </source>
</evidence>
<gene>
    <name evidence="7" type="ORF">COO17_19035</name>
</gene>
<dbReference type="EMBL" id="NVPQ01000057">
    <property type="protein sequence ID" value="PDY39393.1"/>
    <property type="molecule type" value="Genomic_DNA"/>
</dbReference>
<dbReference type="Gene3D" id="3.30.559.30">
    <property type="entry name" value="Nonribosomal peptide synthetase, condensation domain"/>
    <property type="match status" value="1"/>
</dbReference>
<dbReference type="InterPro" id="IPR014031">
    <property type="entry name" value="Ketoacyl_synth_C"/>
</dbReference>
<evidence type="ECO:0000259" key="6">
    <source>
        <dbReference type="PROSITE" id="PS52004"/>
    </source>
</evidence>
<dbReference type="SUPFAM" id="SSF53901">
    <property type="entry name" value="Thiolase-like"/>
    <property type="match status" value="1"/>
</dbReference>
<evidence type="ECO:0000313" key="8">
    <source>
        <dbReference type="Proteomes" id="UP000220111"/>
    </source>
</evidence>
<keyword evidence="3" id="KW-0597">Phosphoprotein</keyword>
<dbReference type="SMART" id="SM00823">
    <property type="entry name" value="PKS_PP"/>
    <property type="match status" value="1"/>
</dbReference>
<dbReference type="InterPro" id="IPR050091">
    <property type="entry name" value="PKS_NRPS_Biosynth_Enz"/>
</dbReference>
<dbReference type="GO" id="GO:0071770">
    <property type="term" value="P:DIM/DIP cell wall layer assembly"/>
    <property type="evidence" value="ECO:0007669"/>
    <property type="project" value="TreeGrafter"/>
</dbReference>
<dbReference type="CDD" id="cd00833">
    <property type="entry name" value="PKS"/>
    <property type="match status" value="1"/>
</dbReference>
<dbReference type="GO" id="GO:0004312">
    <property type="term" value="F:fatty acid synthase activity"/>
    <property type="evidence" value="ECO:0007669"/>
    <property type="project" value="TreeGrafter"/>
</dbReference>
<dbReference type="InterPro" id="IPR020806">
    <property type="entry name" value="PKS_PP-bd"/>
</dbReference>
<dbReference type="Gene3D" id="3.30.559.10">
    <property type="entry name" value="Chloramphenicol acetyltransferase-like domain"/>
    <property type="match status" value="1"/>
</dbReference>
<evidence type="ECO:0000256" key="1">
    <source>
        <dbReference type="ARBA" id="ARBA00001957"/>
    </source>
</evidence>
<proteinExistence type="predicted"/>
<comment type="cofactor">
    <cofactor evidence="1">
        <name>pantetheine 4'-phosphate</name>
        <dbReference type="ChEBI" id="CHEBI:47942"/>
    </cofactor>
</comment>
<evidence type="ECO:0000256" key="3">
    <source>
        <dbReference type="ARBA" id="ARBA00022553"/>
    </source>
</evidence>
<dbReference type="Gene3D" id="1.10.1200.10">
    <property type="entry name" value="ACP-like"/>
    <property type="match status" value="1"/>
</dbReference>
<dbReference type="GO" id="GO:0006633">
    <property type="term" value="P:fatty acid biosynthetic process"/>
    <property type="evidence" value="ECO:0007669"/>
    <property type="project" value="TreeGrafter"/>
</dbReference>
<dbReference type="PROSITE" id="PS50075">
    <property type="entry name" value="CARRIER"/>
    <property type="match status" value="1"/>
</dbReference>
<dbReference type="Gene3D" id="3.40.47.10">
    <property type="match status" value="1"/>
</dbReference>
<dbReference type="Proteomes" id="UP000220111">
    <property type="component" value="Unassembled WGS sequence"/>
</dbReference>
<dbReference type="PANTHER" id="PTHR43775:SF37">
    <property type="entry name" value="SI:DKEY-61P9.11"/>
    <property type="match status" value="1"/>
</dbReference>
<dbReference type="GO" id="GO:0005737">
    <property type="term" value="C:cytoplasm"/>
    <property type="evidence" value="ECO:0007669"/>
    <property type="project" value="TreeGrafter"/>
</dbReference>
<dbReference type="InterPro" id="IPR001242">
    <property type="entry name" value="Condensation_dom"/>
</dbReference>